<dbReference type="Proteomes" id="UP000248039">
    <property type="component" value="Unassembled WGS sequence"/>
</dbReference>
<organism evidence="3 4">
    <name type="scientific">Streptomyces tateyamensis</name>
    <dbReference type="NCBI Taxonomy" id="565073"/>
    <lineage>
        <taxon>Bacteria</taxon>
        <taxon>Bacillati</taxon>
        <taxon>Actinomycetota</taxon>
        <taxon>Actinomycetes</taxon>
        <taxon>Kitasatosporales</taxon>
        <taxon>Streptomycetaceae</taxon>
        <taxon>Streptomyces</taxon>
    </lineage>
</organism>
<sequence>MRAMTGTQRHGQRGDEPQHGQRRDEPRHGDEHQHQQRRTALANFLRSRRARLSPQDVGLPAGGRRRTPGLRREELAVLAGVGVTWYTWLEQGREINPSPEVLAALAGTLRLDPAETDYFFRLAGSQPGPHPDRPVRGIPAALNRLLAAQAPSPAYLLDADWDVRAWNPQAEALLNFSQYDPVDRNMAWLVFANPLSRARTVDWEYHARRTLAQLRASYAERGGAETPGGRQLAALIARLRGAFPEADAWLDEHEVQERAGTAKDLLHERLGPLCLDQIVLRAPEDLQLVILQARDEATAARLPHLTDSGDEQVVAVSSTFAQITGVREAPGVRSPRGDGDDRSALDRPPARRGRPPARRG</sequence>
<keyword evidence="4" id="KW-1185">Reference proteome</keyword>
<evidence type="ECO:0000256" key="1">
    <source>
        <dbReference type="SAM" id="MobiDB-lite"/>
    </source>
</evidence>
<comment type="caution">
    <text evidence="3">The sequence shown here is derived from an EMBL/GenBank/DDBJ whole genome shotgun (WGS) entry which is preliminary data.</text>
</comment>
<dbReference type="SMART" id="SM00530">
    <property type="entry name" value="HTH_XRE"/>
    <property type="match status" value="1"/>
</dbReference>
<dbReference type="CDD" id="cd00093">
    <property type="entry name" value="HTH_XRE"/>
    <property type="match status" value="1"/>
</dbReference>
<feature type="domain" description="HTH cro/C1-type" evidence="2">
    <location>
        <begin position="44"/>
        <end position="116"/>
    </location>
</feature>
<proteinExistence type="predicted"/>
<accession>A0A2V4NP38</accession>
<gene>
    <name evidence="3" type="ORF">C7C46_01460</name>
</gene>
<dbReference type="OrthoDB" id="3542608at2"/>
<protein>
    <submittedName>
        <fullName evidence="3">XRE family transcriptional regulator</fullName>
    </submittedName>
</protein>
<dbReference type="InterPro" id="IPR010982">
    <property type="entry name" value="Lambda_DNA-bd_dom_sf"/>
</dbReference>
<evidence type="ECO:0000313" key="4">
    <source>
        <dbReference type="Proteomes" id="UP000248039"/>
    </source>
</evidence>
<dbReference type="EMBL" id="PYBW01000006">
    <property type="protein sequence ID" value="PYC88140.1"/>
    <property type="molecule type" value="Genomic_DNA"/>
</dbReference>
<evidence type="ECO:0000259" key="2">
    <source>
        <dbReference type="SMART" id="SM00530"/>
    </source>
</evidence>
<feature type="compositionally biased region" description="Basic and acidic residues" evidence="1">
    <location>
        <begin position="335"/>
        <end position="349"/>
    </location>
</feature>
<feature type="region of interest" description="Disordered" evidence="1">
    <location>
        <begin position="326"/>
        <end position="360"/>
    </location>
</feature>
<feature type="compositionally biased region" description="Basic and acidic residues" evidence="1">
    <location>
        <begin position="12"/>
        <end position="34"/>
    </location>
</feature>
<dbReference type="InterPro" id="IPR041413">
    <property type="entry name" value="MLTR_LBD"/>
</dbReference>
<name>A0A2V4NP38_9ACTN</name>
<feature type="region of interest" description="Disordered" evidence="1">
    <location>
        <begin position="1"/>
        <end position="67"/>
    </location>
</feature>
<dbReference type="Gene3D" id="1.10.260.40">
    <property type="entry name" value="lambda repressor-like DNA-binding domains"/>
    <property type="match status" value="1"/>
</dbReference>
<dbReference type="SUPFAM" id="SSF55785">
    <property type="entry name" value="PYP-like sensor domain (PAS domain)"/>
    <property type="match status" value="1"/>
</dbReference>
<dbReference type="Pfam" id="PF17765">
    <property type="entry name" value="MLTR_LBD"/>
    <property type="match status" value="1"/>
</dbReference>
<evidence type="ECO:0000313" key="3">
    <source>
        <dbReference type="EMBL" id="PYC88140.1"/>
    </source>
</evidence>
<dbReference type="PANTHER" id="PTHR35010">
    <property type="entry name" value="BLL4672 PROTEIN-RELATED"/>
    <property type="match status" value="1"/>
</dbReference>
<dbReference type="AlphaFoldDB" id="A0A2V4NP38"/>
<reference evidence="3 4" key="1">
    <citation type="submission" date="2018-03" db="EMBL/GenBank/DDBJ databases">
        <title>Bioinformatic expansion and discovery of thiopeptide antibiotics.</title>
        <authorList>
            <person name="Schwalen C.J."/>
            <person name="Hudson G.A."/>
            <person name="Mitchell D.A."/>
        </authorList>
    </citation>
    <scope>NUCLEOTIDE SEQUENCE [LARGE SCALE GENOMIC DNA]</scope>
    <source>
        <strain evidence="3 4">ATCC 21389</strain>
    </source>
</reference>
<dbReference type="Gene3D" id="3.30.450.180">
    <property type="match status" value="1"/>
</dbReference>
<dbReference type="GO" id="GO:0003677">
    <property type="term" value="F:DNA binding"/>
    <property type="evidence" value="ECO:0007669"/>
    <property type="project" value="InterPro"/>
</dbReference>
<dbReference type="SUPFAM" id="SSF47413">
    <property type="entry name" value="lambda repressor-like DNA-binding domains"/>
    <property type="match status" value="1"/>
</dbReference>
<dbReference type="Pfam" id="PF13560">
    <property type="entry name" value="HTH_31"/>
    <property type="match status" value="1"/>
</dbReference>
<feature type="compositionally biased region" description="Basic residues" evidence="1">
    <location>
        <begin position="350"/>
        <end position="360"/>
    </location>
</feature>
<dbReference type="InterPro" id="IPR001387">
    <property type="entry name" value="Cro/C1-type_HTH"/>
</dbReference>
<dbReference type="InterPro" id="IPR035965">
    <property type="entry name" value="PAS-like_dom_sf"/>
</dbReference>